<keyword evidence="2" id="KW-1185">Reference proteome</keyword>
<dbReference type="Proteomes" id="UP000657006">
    <property type="component" value="Unassembled WGS sequence"/>
</dbReference>
<reference evidence="1" key="1">
    <citation type="submission" date="2020-08" db="EMBL/GenBank/DDBJ databases">
        <title>Genome public.</title>
        <authorList>
            <person name="Liu C."/>
            <person name="Sun Q."/>
        </authorList>
    </citation>
    <scope>NUCLEOTIDE SEQUENCE</scope>
    <source>
        <strain evidence="1">NSJ-32</strain>
    </source>
</reference>
<dbReference type="RefSeq" id="WP_177717304.1">
    <property type="nucleotide sequence ID" value="NZ_JACRSQ010000003.1"/>
</dbReference>
<organism evidence="1 2">
    <name type="scientific">Bianquea renquensis</name>
    <dbReference type="NCBI Taxonomy" id="2763661"/>
    <lineage>
        <taxon>Bacteria</taxon>
        <taxon>Bacillati</taxon>
        <taxon>Bacillota</taxon>
        <taxon>Clostridia</taxon>
        <taxon>Eubacteriales</taxon>
        <taxon>Bianqueaceae</taxon>
        <taxon>Bianquea</taxon>
    </lineage>
</organism>
<evidence type="ECO:0000313" key="1">
    <source>
        <dbReference type="EMBL" id="MBC8542636.1"/>
    </source>
</evidence>
<protein>
    <submittedName>
        <fullName evidence="1">Dehydratase</fullName>
    </submittedName>
</protein>
<evidence type="ECO:0000313" key="2">
    <source>
        <dbReference type="Proteomes" id="UP000657006"/>
    </source>
</evidence>
<accession>A0A926DRE0</accession>
<dbReference type="InterPro" id="IPR003207">
    <property type="entry name" value="Ppandiol/glycerol_DeHydtase_su"/>
</dbReference>
<dbReference type="AlphaFoldDB" id="A0A926DRE0"/>
<gene>
    <name evidence="1" type="ORF">H8730_03615</name>
</gene>
<comment type="caution">
    <text evidence="1">The sequence shown here is derived from an EMBL/GenBank/DDBJ whole genome shotgun (WGS) entry which is preliminary data.</text>
</comment>
<sequence length="127" mass="14717">MADRVVRSKTGKTLQDITMERVLSGDITPEDIKISKEQLHYQGKVAREHGRVQMEQNFVRAGEMVDMEDALLLEIYDKLRPNRSTKQELLEYASRLENEYQAVECAKLIRQAASVYERRGVLRDTNC</sequence>
<dbReference type="Pfam" id="PF02287">
    <property type="entry name" value="Dehydratase_SU"/>
    <property type="match status" value="1"/>
</dbReference>
<dbReference type="InterPro" id="IPR036091">
    <property type="entry name" value="Prodiol/glycerol_DeHase__sf_su"/>
</dbReference>
<name>A0A926DRE0_9FIRM</name>
<dbReference type="SUPFAM" id="SSF47148">
    <property type="entry name" value="Diol dehydratase, gamma subunit"/>
    <property type="match status" value="1"/>
</dbReference>
<proteinExistence type="predicted"/>
<dbReference type="EMBL" id="JACRSQ010000003">
    <property type="protein sequence ID" value="MBC8542636.1"/>
    <property type="molecule type" value="Genomic_DNA"/>
</dbReference>
<dbReference type="Gene3D" id="1.10.1510.20">
    <property type="entry name" value="Propanediol/glycerol dehydratase, small subunit"/>
    <property type="match status" value="1"/>
</dbReference>